<feature type="coiled-coil region" evidence="3">
    <location>
        <begin position="144"/>
        <end position="171"/>
    </location>
</feature>
<comment type="similarity">
    <text evidence="1 2">Belongs to the OprB family.</text>
</comment>
<dbReference type="Proteomes" id="UP000607397">
    <property type="component" value="Unassembled WGS sequence"/>
</dbReference>
<evidence type="ECO:0000256" key="3">
    <source>
        <dbReference type="SAM" id="Coils"/>
    </source>
</evidence>
<dbReference type="InterPro" id="IPR047684">
    <property type="entry name" value="Por_som-like"/>
</dbReference>
<dbReference type="GO" id="GO:0015288">
    <property type="term" value="F:porin activity"/>
    <property type="evidence" value="ECO:0007669"/>
    <property type="project" value="InterPro"/>
</dbReference>
<dbReference type="GO" id="GO:0008643">
    <property type="term" value="P:carbohydrate transport"/>
    <property type="evidence" value="ECO:0007669"/>
    <property type="project" value="InterPro"/>
</dbReference>
<protein>
    <submittedName>
        <fullName evidence="5">Iron uptake porin</fullName>
    </submittedName>
</protein>
<accession>A0A8K1ZYB7</accession>
<dbReference type="Gene3D" id="2.40.160.180">
    <property type="entry name" value="Carbohydrate-selective porin OprB"/>
    <property type="match status" value="1"/>
</dbReference>
<dbReference type="InterPro" id="IPR051465">
    <property type="entry name" value="Cell_Envelope_Struct_Comp"/>
</dbReference>
<evidence type="ECO:0000313" key="6">
    <source>
        <dbReference type="Proteomes" id="UP000607397"/>
    </source>
</evidence>
<dbReference type="GO" id="GO:0016020">
    <property type="term" value="C:membrane"/>
    <property type="evidence" value="ECO:0007669"/>
    <property type="project" value="InterPro"/>
</dbReference>
<comment type="caution">
    <text evidence="5">The sequence shown here is derived from an EMBL/GenBank/DDBJ whole genome shotgun (WGS) entry which is preliminary data.</text>
</comment>
<proteinExistence type="inferred from homology"/>
<dbReference type="Pfam" id="PF04966">
    <property type="entry name" value="OprB"/>
    <property type="match status" value="1"/>
</dbReference>
<dbReference type="PANTHER" id="PTHR43308:SF1">
    <property type="entry name" value="OUTER MEMBRANE PROTEIN ALPHA"/>
    <property type="match status" value="1"/>
</dbReference>
<feature type="signal peptide" evidence="2">
    <location>
        <begin position="1"/>
        <end position="27"/>
    </location>
</feature>
<keyword evidence="3" id="KW-0175">Coiled coil</keyword>
<dbReference type="EMBL" id="WVIC01000010">
    <property type="protein sequence ID" value="NCJ06158.1"/>
    <property type="molecule type" value="Genomic_DNA"/>
</dbReference>
<dbReference type="InterPro" id="IPR001119">
    <property type="entry name" value="SLH_dom"/>
</dbReference>
<dbReference type="InterPro" id="IPR007049">
    <property type="entry name" value="Carb-sel_porin_OprB"/>
</dbReference>
<evidence type="ECO:0000259" key="4">
    <source>
        <dbReference type="PROSITE" id="PS51272"/>
    </source>
</evidence>
<dbReference type="Pfam" id="PF00395">
    <property type="entry name" value="SLH"/>
    <property type="match status" value="1"/>
</dbReference>
<keyword evidence="2" id="KW-0732">Signal</keyword>
<evidence type="ECO:0000313" key="5">
    <source>
        <dbReference type="EMBL" id="NCJ06158.1"/>
    </source>
</evidence>
<dbReference type="InterPro" id="IPR038673">
    <property type="entry name" value="OprB_sf"/>
</dbReference>
<name>A0A8K1ZYB7_9CYAN</name>
<reference evidence="5" key="1">
    <citation type="submission" date="2019-12" db="EMBL/GenBank/DDBJ databases">
        <title>High-Quality draft genome sequences of three cyanobacteria isolated from the limestone walls of the Old Cathedral of Coimbra.</title>
        <authorList>
            <person name="Tiago I."/>
            <person name="Soares F."/>
            <person name="Portugal A."/>
        </authorList>
    </citation>
    <scope>NUCLEOTIDE SEQUENCE [LARGE SCALE GENOMIC DNA]</scope>
    <source>
        <strain evidence="5">C</strain>
    </source>
</reference>
<organism evidence="5 6">
    <name type="scientific">Petrachloros mirabilis ULC683</name>
    <dbReference type="NCBI Taxonomy" id="2781853"/>
    <lineage>
        <taxon>Bacteria</taxon>
        <taxon>Bacillati</taxon>
        <taxon>Cyanobacteriota</taxon>
        <taxon>Cyanophyceae</taxon>
        <taxon>Synechococcales</taxon>
        <taxon>Petrachlorosaceae</taxon>
        <taxon>Petrachloros</taxon>
        <taxon>Petrachloros mirabilis</taxon>
    </lineage>
</organism>
<gene>
    <name evidence="5" type="ORF">GS597_06425</name>
</gene>
<keyword evidence="6" id="KW-1185">Reference proteome</keyword>
<dbReference type="NCBIfam" id="NF033921">
    <property type="entry name" value="por_somb"/>
    <property type="match status" value="1"/>
</dbReference>
<dbReference type="PROSITE" id="PS51272">
    <property type="entry name" value="SLH"/>
    <property type="match status" value="1"/>
</dbReference>
<sequence length="572" mass="61602">MNLSRPLWLRLLGATLISLAPIPMAVATETTFASFPPAHLERQTDQPFLNAADPSLHDFELIDELSQVTSVSQLSDVQPTDWAFQALQSLVERYGCIAGYPDATFRGNRATTRYELAAALNACLDNISDRFATQEDLEALRALQEEFAAELATLRGRVDALEARTATLEAQQFSTTTKLTGEALFAFGGLTGKVADNLPGPNADINGRVSFTQRTRLNFLTSFTGKDRLFVRLQTSNRPVNFQNAAGTTMTRLSFDTGNNNNTVVLDRLDYMFPIGDRVRLTAFANAAFHHYYATTINPYFEGFGGSRGSISFFGERNPIYRIGTAGYAATAGLGATVDITPQVRLDVGYLAGRADRAVAGPAVNPAGFPTVATQTDAGLFSGSYSALAQLSFKPYTQGQIGLTYVRNHAPDGHLRHFTGSGGANVPFVINGVAQPLNSDSVGLEGSFGITDRFAVGGWAGYTRASQSNGNANADILNFAVNLAFPDLLKEGALGGLIFGMPPKKFNDSRCGGGGACRFEDPDTGFHIEALYQFPVTRNITITPGIIYLINPNHNNNNGDVFVGVVRTTFSF</sequence>
<feature type="domain" description="SLH" evidence="4">
    <location>
        <begin position="70"/>
        <end position="134"/>
    </location>
</feature>
<dbReference type="RefSeq" id="WP_161824641.1">
    <property type="nucleotide sequence ID" value="NZ_WVIC01000010.1"/>
</dbReference>
<dbReference type="AlphaFoldDB" id="A0A8K1ZYB7"/>
<evidence type="ECO:0000256" key="1">
    <source>
        <dbReference type="ARBA" id="ARBA00008769"/>
    </source>
</evidence>
<evidence type="ECO:0000256" key="2">
    <source>
        <dbReference type="RuleBase" id="RU363072"/>
    </source>
</evidence>
<feature type="chain" id="PRO_5035489244" evidence="2">
    <location>
        <begin position="28"/>
        <end position="572"/>
    </location>
</feature>
<dbReference type="PANTHER" id="PTHR43308">
    <property type="entry name" value="OUTER MEMBRANE PROTEIN ALPHA-RELATED"/>
    <property type="match status" value="1"/>
</dbReference>